<sequence length="107" mass="12076">MKSTNSRSSTQKNILTLLVTMVIMATLVDSLPRRLIGTADNPCRTIPKNGESTCLPNNIYGMELPGFKCSYDSKLKSCILKCSKPCNDIMKLFRKLIHEKKIDKRLL</sequence>
<feature type="signal peptide" evidence="1">
    <location>
        <begin position="1"/>
        <end position="30"/>
    </location>
</feature>
<organism evidence="2 3">
    <name type="scientific">Clytia hemisphaerica</name>
    <dbReference type="NCBI Taxonomy" id="252671"/>
    <lineage>
        <taxon>Eukaryota</taxon>
        <taxon>Metazoa</taxon>
        <taxon>Cnidaria</taxon>
        <taxon>Hydrozoa</taxon>
        <taxon>Hydroidolina</taxon>
        <taxon>Leptothecata</taxon>
        <taxon>Obeliida</taxon>
        <taxon>Clytiidae</taxon>
        <taxon>Clytia</taxon>
    </lineage>
</organism>
<evidence type="ECO:0000313" key="3">
    <source>
        <dbReference type="Proteomes" id="UP000594262"/>
    </source>
</evidence>
<dbReference type="EnsemblMetazoa" id="CLYHEMT023550.1">
    <property type="protein sequence ID" value="CLYHEMP023550.1"/>
    <property type="gene ID" value="CLYHEMG023550"/>
</dbReference>
<proteinExistence type="predicted"/>
<feature type="chain" id="PRO_5029744190" description="Cnidarian restricted protein" evidence="1">
    <location>
        <begin position="31"/>
        <end position="107"/>
    </location>
</feature>
<dbReference type="Proteomes" id="UP000594262">
    <property type="component" value="Unplaced"/>
</dbReference>
<protein>
    <recommendedName>
        <fullName evidence="4">Cnidarian restricted protein</fullName>
    </recommendedName>
</protein>
<evidence type="ECO:0008006" key="4">
    <source>
        <dbReference type="Google" id="ProtNLM"/>
    </source>
</evidence>
<dbReference type="AlphaFoldDB" id="A0A7M6DQX5"/>
<keyword evidence="1" id="KW-0732">Signal</keyword>
<evidence type="ECO:0000313" key="2">
    <source>
        <dbReference type="EnsemblMetazoa" id="CLYHEMP023550.1"/>
    </source>
</evidence>
<accession>A0A7M6DQX5</accession>
<keyword evidence="3" id="KW-1185">Reference proteome</keyword>
<name>A0A7M6DQX5_9CNID</name>
<evidence type="ECO:0000256" key="1">
    <source>
        <dbReference type="SAM" id="SignalP"/>
    </source>
</evidence>
<reference evidence="2" key="1">
    <citation type="submission" date="2021-01" db="UniProtKB">
        <authorList>
            <consortium name="EnsemblMetazoa"/>
        </authorList>
    </citation>
    <scope>IDENTIFICATION</scope>
</reference>